<dbReference type="EMBL" id="RRCO01000001">
    <property type="protein sequence ID" value="RRJ26983.1"/>
    <property type="molecule type" value="Genomic_DNA"/>
</dbReference>
<gene>
    <name evidence="2" type="ORF">EHV10_02955</name>
</gene>
<dbReference type="Gene3D" id="3.80.10.10">
    <property type="entry name" value="Ribonuclease Inhibitor"/>
    <property type="match status" value="1"/>
</dbReference>
<organism evidence="2 3">
    <name type="scientific">Lachnoanaerobaculum gingivalis</name>
    <dbReference type="NCBI Taxonomy" id="2490855"/>
    <lineage>
        <taxon>Bacteria</taxon>
        <taxon>Bacillati</taxon>
        <taxon>Bacillota</taxon>
        <taxon>Clostridia</taxon>
        <taxon>Lachnospirales</taxon>
        <taxon>Lachnospiraceae</taxon>
        <taxon>Lachnoanaerobaculum</taxon>
    </lineage>
</organism>
<dbReference type="AlphaFoldDB" id="A0A3P3R326"/>
<evidence type="ECO:0000256" key="1">
    <source>
        <dbReference type="SAM" id="Phobius"/>
    </source>
</evidence>
<evidence type="ECO:0000313" key="3">
    <source>
        <dbReference type="Proteomes" id="UP000272490"/>
    </source>
</evidence>
<sequence>MNYTITFYLGIFIIILIFLMERIAFFKDEEFLRAVRDTMGKDRMSLAKRREKPIKGIIRKSSLRKIKFLSINFKDYHVKDITDLGYFKNVETIILTYMGDNEEDIGTYEEENVLDNLHFVKNFKNLRRVQLYHLKINCDVKSVCPNAKVFID</sequence>
<evidence type="ECO:0000313" key="2">
    <source>
        <dbReference type="EMBL" id="RRJ26983.1"/>
    </source>
</evidence>
<dbReference type="OrthoDB" id="2047832at2"/>
<keyword evidence="1" id="KW-1133">Transmembrane helix</keyword>
<proteinExistence type="predicted"/>
<reference evidence="2 3" key="1">
    <citation type="submission" date="2018-11" db="EMBL/GenBank/DDBJ databases">
        <title>Genome sequencing of Lachnoanaerobaculum sp. KCOM 2030 (= ChDC B114).</title>
        <authorList>
            <person name="Kook J.-K."/>
            <person name="Park S.-N."/>
            <person name="Lim Y.K."/>
        </authorList>
    </citation>
    <scope>NUCLEOTIDE SEQUENCE [LARGE SCALE GENOMIC DNA]</scope>
    <source>
        <strain evidence="2 3">KCOM 2030</strain>
    </source>
</reference>
<protein>
    <submittedName>
        <fullName evidence="2">Uncharacterized protein</fullName>
    </submittedName>
</protein>
<dbReference type="Proteomes" id="UP000272490">
    <property type="component" value="Unassembled WGS sequence"/>
</dbReference>
<keyword evidence="3" id="KW-1185">Reference proteome</keyword>
<keyword evidence="1" id="KW-0472">Membrane</keyword>
<feature type="transmembrane region" description="Helical" evidence="1">
    <location>
        <begin position="6"/>
        <end position="26"/>
    </location>
</feature>
<comment type="caution">
    <text evidence="2">The sequence shown here is derived from an EMBL/GenBank/DDBJ whole genome shotgun (WGS) entry which is preliminary data.</text>
</comment>
<name>A0A3P3R326_9FIRM</name>
<accession>A0A3P3R326</accession>
<keyword evidence="1" id="KW-0812">Transmembrane</keyword>
<dbReference type="RefSeq" id="WP_128673340.1">
    <property type="nucleotide sequence ID" value="NZ_RRCO01000001.1"/>
</dbReference>
<dbReference type="InterPro" id="IPR032675">
    <property type="entry name" value="LRR_dom_sf"/>
</dbReference>